<feature type="domain" description="Cation/H+ exchanger transmembrane" evidence="11">
    <location>
        <begin position="20"/>
        <end position="371"/>
    </location>
</feature>
<evidence type="ECO:0000256" key="10">
    <source>
        <dbReference type="SAM" id="Phobius"/>
    </source>
</evidence>
<dbReference type="EMBL" id="CP006644">
    <property type="protein sequence ID" value="AHE54968.1"/>
    <property type="molecule type" value="Genomic_DNA"/>
</dbReference>
<dbReference type="STRING" id="1123269.NX02_16445"/>
<organism evidence="13 14">
    <name type="scientific">Sphingomonas sanxanigenens DSM 19645 = NX02</name>
    <dbReference type="NCBI Taxonomy" id="1123269"/>
    <lineage>
        <taxon>Bacteria</taxon>
        <taxon>Pseudomonadati</taxon>
        <taxon>Pseudomonadota</taxon>
        <taxon>Alphaproteobacteria</taxon>
        <taxon>Sphingomonadales</taxon>
        <taxon>Sphingomonadaceae</taxon>
        <taxon>Sphingomonas</taxon>
    </lineage>
</organism>
<feature type="transmembrane region" description="Helical" evidence="10">
    <location>
        <begin position="240"/>
        <end position="258"/>
    </location>
</feature>
<feature type="transmembrane region" description="Helical" evidence="10">
    <location>
        <begin position="147"/>
        <end position="170"/>
    </location>
</feature>
<reference evidence="13 14" key="1">
    <citation type="submission" date="2013-07" db="EMBL/GenBank/DDBJ databases">
        <title>Completed genome of Sphingomonas sanxanigenens NX02.</title>
        <authorList>
            <person name="Ma T."/>
            <person name="Huang H."/>
            <person name="Wu M."/>
            <person name="Li X."/>
            <person name="Li G."/>
        </authorList>
    </citation>
    <scope>NUCLEOTIDE SEQUENCE [LARGE SCALE GENOMIC DNA]</scope>
    <source>
        <strain evidence="13 14">NX02</strain>
    </source>
</reference>
<feature type="transmembrane region" description="Helical" evidence="10">
    <location>
        <begin position="295"/>
        <end position="317"/>
    </location>
</feature>
<feature type="transmembrane region" description="Helical" evidence="10">
    <location>
        <begin position="113"/>
        <end position="135"/>
    </location>
</feature>
<keyword evidence="7 10" id="KW-1133">Transmembrane helix</keyword>
<keyword evidence="4" id="KW-0633">Potassium transport</keyword>
<keyword evidence="3" id="KW-0050">Antiport</keyword>
<feature type="transmembrane region" description="Helical" evidence="10">
    <location>
        <begin position="357"/>
        <end position="377"/>
    </location>
</feature>
<comment type="subcellular location">
    <subcellularLocation>
        <location evidence="1">Membrane</location>
        <topology evidence="1">Multi-pass membrane protein</topology>
    </subcellularLocation>
</comment>
<feature type="transmembrane region" description="Helical" evidence="10">
    <location>
        <begin position="12"/>
        <end position="43"/>
    </location>
</feature>
<feature type="transmembrane region" description="Helical" evidence="10">
    <location>
        <begin position="176"/>
        <end position="197"/>
    </location>
</feature>
<dbReference type="OrthoDB" id="9781411at2"/>
<protein>
    <submittedName>
        <fullName evidence="13">Uncharacterized protein</fullName>
    </submittedName>
</protein>
<evidence type="ECO:0000259" key="12">
    <source>
        <dbReference type="Pfam" id="PF02254"/>
    </source>
</evidence>
<name>W0AFB5_9SPHN</name>
<keyword evidence="2" id="KW-0813">Transport</keyword>
<feature type="domain" description="RCK N-terminal" evidence="12">
    <location>
        <begin position="405"/>
        <end position="514"/>
    </location>
</feature>
<sequence>MELTVLQALSPVILLLAGGVVAAIGSRLLGLSPIVGYLALGIFLRATGWVEANEIIKILAELGVIFLLFDIGLHFSTRHLMDQAADVFGFGPVQMIAGTVGLGLIAMAFGLPFYAAALVGATLALSSTAVVARLIAERHQQNCPVGLTATSILVFQDIAAIFLLIVATALGTGEAIAPAAGMALLKAVGAFLVAAGLAKLVVRPLFDLVARNRNEEVFTAMALLIALAAGWATGQLGLSLTLGAFLGGMIITETPYRAIIQSEIKPFRGLLLGFFFVTVGLSLNVVALAELWPGVLVAAALLVAGKVVLNAIASLAFRWSVPGSAQLGFLLAQGSEFAFVIFSLPPVRALIGEEHSAVLIAAVALSLAVTPNVAQFGRTLAGRLRQRRVIAADPELQPRGLTAPVFIVGMNQRGRTVADALAAFDIDYAAIENDEQRLREATADGYNVVFGDYFDPRIWEPLGMAGRRISVITTPSLETSSGITPIARQFFPGLTRVAIVDDPAEAARFAEIGLVPVVESGTPGLDAAVAVLERLGVDVEAIAGWREGQMLRDVASAD</sequence>
<dbReference type="eggNOG" id="COG0475">
    <property type="taxonomic scope" value="Bacteria"/>
</dbReference>
<evidence type="ECO:0000256" key="1">
    <source>
        <dbReference type="ARBA" id="ARBA00004141"/>
    </source>
</evidence>
<dbReference type="GO" id="GO:0015297">
    <property type="term" value="F:antiporter activity"/>
    <property type="evidence" value="ECO:0007669"/>
    <property type="project" value="UniProtKB-KW"/>
</dbReference>
<keyword evidence="14" id="KW-1185">Reference proteome</keyword>
<dbReference type="GO" id="GO:0005886">
    <property type="term" value="C:plasma membrane"/>
    <property type="evidence" value="ECO:0007669"/>
    <property type="project" value="TreeGrafter"/>
</dbReference>
<evidence type="ECO:0000259" key="11">
    <source>
        <dbReference type="Pfam" id="PF00999"/>
    </source>
</evidence>
<keyword evidence="9 10" id="KW-0472">Membrane</keyword>
<dbReference type="InterPro" id="IPR006153">
    <property type="entry name" value="Cation/H_exchanger_TM"/>
</dbReference>
<evidence type="ECO:0000256" key="3">
    <source>
        <dbReference type="ARBA" id="ARBA00022449"/>
    </source>
</evidence>
<dbReference type="HOGENOM" id="CLU_005126_9_3_5"/>
<dbReference type="RefSeq" id="WP_039996624.1">
    <property type="nucleotide sequence ID" value="NZ_CP006644.1"/>
</dbReference>
<dbReference type="GO" id="GO:1902600">
    <property type="term" value="P:proton transmembrane transport"/>
    <property type="evidence" value="ECO:0007669"/>
    <property type="project" value="InterPro"/>
</dbReference>
<accession>W0AFB5</accession>
<dbReference type="GO" id="GO:0006813">
    <property type="term" value="P:potassium ion transport"/>
    <property type="evidence" value="ECO:0007669"/>
    <property type="project" value="UniProtKB-KW"/>
</dbReference>
<evidence type="ECO:0000256" key="4">
    <source>
        <dbReference type="ARBA" id="ARBA00022538"/>
    </source>
</evidence>
<feature type="transmembrane region" description="Helical" evidence="10">
    <location>
        <begin position="217"/>
        <end position="234"/>
    </location>
</feature>
<proteinExistence type="predicted"/>
<feature type="transmembrane region" description="Helical" evidence="10">
    <location>
        <begin position="270"/>
        <end position="289"/>
    </location>
</feature>
<dbReference type="Pfam" id="PF00999">
    <property type="entry name" value="Na_H_Exchanger"/>
    <property type="match status" value="1"/>
</dbReference>
<dbReference type="AlphaFoldDB" id="W0AFB5"/>
<gene>
    <name evidence="13" type="ORF">NX02_16445</name>
</gene>
<dbReference type="InterPro" id="IPR003148">
    <property type="entry name" value="RCK_N"/>
</dbReference>
<evidence type="ECO:0000256" key="6">
    <source>
        <dbReference type="ARBA" id="ARBA00022958"/>
    </source>
</evidence>
<dbReference type="Gene3D" id="3.40.50.720">
    <property type="entry name" value="NAD(P)-binding Rossmann-like Domain"/>
    <property type="match status" value="1"/>
</dbReference>
<dbReference type="Proteomes" id="UP000018851">
    <property type="component" value="Chromosome"/>
</dbReference>
<evidence type="ECO:0000256" key="7">
    <source>
        <dbReference type="ARBA" id="ARBA00022989"/>
    </source>
</evidence>
<evidence type="ECO:0000256" key="5">
    <source>
        <dbReference type="ARBA" id="ARBA00022692"/>
    </source>
</evidence>
<dbReference type="eggNOG" id="COG1226">
    <property type="taxonomic scope" value="Bacteria"/>
</dbReference>
<dbReference type="Gene3D" id="1.20.1530.20">
    <property type="match status" value="1"/>
</dbReference>
<dbReference type="PANTHER" id="PTHR46157:SF4">
    <property type="entry name" value="K(+) EFFLUX ANTIPORTER 3, CHLOROPLASTIC"/>
    <property type="match status" value="1"/>
</dbReference>
<dbReference type="SUPFAM" id="SSF51735">
    <property type="entry name" value="NAD(P)-binding Rossmann-fold domains"/>
    <property type="match status" value="1"/>
</dbReference>
<feature type="transmembrane region" description="Helical" evidence="10">
    <location>
        <begin position="55"/>
        <end position="75"/>
    </location>
</feature>
<dbReference type="PATRIC" id="fig|1123269.5.peg.3219"/>
<dbReference type="PANTHER" id="PTHR46157">
    <property type="entry name" value="K(+) EFFLUX ANTIPORTER 3, CHLOROPLASTIC"/>
    <property type="match status" value="1"/>
</dbReference>
<dbReference type="InterPro" id="IPR038770">
    <property type="entry name" value="Na+/solute_symporter_sf"/>
</dbReference>
<evidence type="ECO:0000313" key="14">
    <source>
        <dbReference type="Proteomes" id="UP000018851"/>
    </source>
</evidence>
<evidence type="ECO:0000256" key="9">
    <source>
        <dbReference type="ARBA" id="ARBA00023136"/>
    </source>
</evidence>
<keyword evidence="6" id="KW-0630">Potassium</keyword>
<keyword evidence="8" id="KW-0406">Ion transport</keyword>
<feature type="transmembrane region" description="Helical" evidence="10">
    <location>
        <begin position="329"/>
        <end position="351"/>
    </location>
</feature>
<feature type="transmembrane region" description="Helical" evidence="10">
    <location>
        <begin position="87"/>
        <end position="107"/>
    </location>
</feature>
<dbReference type="InterPro" id="IPR036291">
    <property type="entry name" value="NAD(P)-bd_dom_sf"/>
</dbReference>
<dbReference type="KEGG" id="ssan:NX02_16445"/>
<evidence type="ECO:0000256" key="8">
    <source>
        <dbReference type="ARBA" id="ARBA00023065"/>
    </source>
</evidence>
<evidence type="ECO:0000313" key="13">
    <source>
        <dbReference type="EMBL" id="AHE54968.1"/>
    </source>
</evidence>
<dbReference type="Pfam" id="PF02254">
    <property type="entry name" value="TrkA_N"/>
    <property type="match status" value="1"/>
</dbReference>
<evidence type="ECO:0000256" key="2">
    <source>
        <dbReference type="ARBA" id="ARBA00022448"/>
    </source>
</evidence>
<keyword evidence="5 10" id="KW-0812">Transmembrane</keyword>